<dbReference type="EMBL" id="JAAGWF010000004">
    <property type="protein sequence ID" value="NEK56949.1"/>
    <property type="molecule type" value="Genomic_DNA"/>
</dbReference>
<comment type="caution">
    <text evidence="1">The sequence shown here is derived from an EMBL/GenBank/DDBJ whole genome shotgun (WGS) entry which is preliminary data.</text>
</comment>
<keyword evidence="2" id="KW-1185">Reference proteome</keyword>
<protein>
    <submittedName>
        <fullName evidence="1">Uncharacterized protein</fullName>
    </submittedName>
</protein>
<name>A0A7K3VWC5_9ACTN</name>
<dbReference type="Proteomes" id="UP000470246">
    <property type="component" value="Unassembled WGS sequence"/>
</dbReference>
<gene>
    <name evidence="1" type="ORF">GCU56_03565</name>
</gene>
<evidence type="ECO:0000313" key="1">
    <source>
        <dbReference type="EMBL" id="NEK56949.1"/>
    </source>
</evidence>
<proteinExistence type="predicted"/>
<dbReference type="AlphaFoldDB" id="A0A7K3VWC5"/>
<accession>A0A7K3VWC5</accession>
<reference evidence="1 2" key="1">
    <citation type="submission" date="2020-02" db="EMBL/GenBank/DDBJ databases">
        <title>Geodermatophilus sabuli CPCC 205279 I12A-02694.</title>
        <authorList>
            <person name="Jiang Z."/>
        </authorList>
    </citation>
    <scope>NUCLEOTIDE SEQUENCE [LARGE SCALE GENOMIC DNA]</scope>
    <source>
        <strain evidence="1 2">I12A-02694</strain>
    </source>
</reference>
<sequence length="107" mass="11636">MTGDGDDRAPGGAVTVALCGSWSHEPPCPLAPHHTAADRVDDRVRLRLLFATDPDDEARVRALVEDALARGEGVDPHGAVSWWRLLEAAPSAVRPEEREHAERLVRS</sequence>
<organism evidence="1 2">
    <name type="scientific">Geodermatophilus sabuli</name>
    <dbReference type="NCBI Taxonomy" id="1564158"/>
    <lineage>
        <taxon>Bacteria</taxon>
        <taxon>Bacillati</taxon>
        <taxon>Actinomycetota</taxon>
        <taxon>Actinomycetes</taxon>
        <taxon>Geodermatophilales</taxon>
        <taxon>Geodermatophilaceae</taxon>
        <taxon>Geodermatophilus</taxon>
    </lineage>
</organism>
<evidence type="ECO:0000313" key="2">
    <source>
        <dbReference type="Proteomes" id="UP000470246"/>
    </source>
</evidence>